<feature type="domain" description="DUF306" evidence="1">
    <location>
        <begin position="24"/>
        <end position="128"/>
    </location>
</feature>
<keyword evidence="3" id="KW-1185">Reference proteome</keyword>
<dbReference type="EMBL" id="BAABDJ010000030">
    <property type="protein sequence ID" value="GAA4012056.1"/>
    <property type="molecule type" value="Genomic_DNA"/>
</dbReference>
<dbReference type="InterPro" id="IPR005184">
    <property type="entry name" value="DUF306_Meta_HslJ"/>
</dbReference>
<comment type="caution">
    <text evidence="2">The sequence shown here is derived from an EMBL/GenBank/DDBJ whole genome shotgun (WGS) entry which is preliminary data.</text>
</comment>
<protein>
    <recommendedName>
        <fullName evidence="1">DUF306 domain-containing protein</fullName>
    </recommendedName>
</protein>
<reference evidence="3" key="1">
    <citation type="journal article" date="2019" name="Int. J. Syst. Evol. Microbiol.">
        <title>The Global Catalogue of Microorganisms (GCM) 10K type strain sequencing project: providing services to taxonomists for standard genome sequencing and annotation.</title>
        <authorList>
            <consortium name="The Broad Institute Genomics Platform"/>
            <consortium name="The Broad Institute Genome Sequencing Center for Infectious Disease"/>
            <person name="Wu L."/>
            <person name="Ma J."/>
        </authorList>
    </citation>
    <scope>NUCLEOTIDE SEQUENCE [LARGE SCALE GENOMIC DNA]</scope>
    <source>
        <strain evidence="3">JCM 17224</strain>
    </source>
</reference>
<organism evidence="2 3">
    <name type="scientific">Hymenobacter fastidiosus</name>
    <dbReference type="NCBI Taxonomy" id="486264"/>
    <lineage>
        <taxon>Bacteria</taxon>
        <taxon>Pseudomonadati</taxon>
        <taxon>Bacteroidota</taxon>
        <taxon>Cytophagia</taxon>
        <taxon>Cytophagales</taxon>
        <taxon>Hymenobacteraceae</taxon>
        <taxon>Hymenobacter</taxon>
    </lineage>
</organism>
<dbReference type="InterPro" id="IPR038670">
    <property type="entry name" value="HslJ-like_sf"/>
</dbReference>
<accession>A0ABP7SI20</accession>
<proteinExistence type="predicted"/>
<dbReference type="PANTHER" id="PTHR35535:SF2">
    <property type="entry name" value="DUF306 DOMAIN-CONTAINING PROTEIN"/>
    <property type="match status" value="1"/>
</dbReference>
<dbReference type="Pfam" id="PF03724">
    <property type="entry name" value="META"/>
    <property type="match status" value="1"/>
</dbReference>
<dbReference type="PANTHER" id="PTHR35535">
    <property type="entry name" value="HEAT SHOCK PROTEIN HSLJ"/>
    <property type="match status" value="1"/>
</dbReference>
<gene>
    <name evidence="2" type="ORF">GCM10022408_25820</name>
</gene>
<name>A0ABP7SI20_9BACT</name>
<evidence type="ECO:0000313" key="2">
    <source>
        <dbReference type="EMBL" id="GAA4012056.1"/>
    </source>
</evidence>
<dbReference type="PROSITE" id="PS51257">
    <property type="entry name" value="PROKAR_LIPOPROTEIN"/>
    <property type="match status" value="1"/>
</dbReference>
<dbReference type="RefSeq" id="WP_345073540.1">
    <property type="nucleotide sequence ID" value="NZ_BAABDJ010000030.1"/>
</dbReference>
<dbReference type="Gene3D" id="2.40.128.270">
    <property type="match status" value="1"/>
</dbReference>
<evidence type="ECO:0000313" key="3">
    <source>
        <dbReference type="Proteomes" id="UP001500567"/>
    </source>
</evidence>
<dbReference type="InterPro" id="IPR053147">
    <property type="entry name" value="Hsp_HslJ-like"/>
</dbReference>
<evidence type="ECO:0000259" key="1">
    <source>
        <dbReference type="Pfam" id="PF03724"/>
    </source>
</evidence>
<sequence>MRLSLFLISALGLLSGCKKEEAASSIQNTRWMLVQVEDFAIGLSSYSPAFNSYVQFSADNKTNGLAPCNSFGGTYASGSGTQLRVSVQASTRATCAAQSIEDRYLSALPRTVRYELSGQELRLFDAATAAPILVFRAAE</sequence>
<dbReference type="Proteomes" id="UP001500567">
    <property type="component" value="Unassembled WGS sequence"/>
</dbReference>